<dbReference type="Proteomes" id="UP000242999">
    <property type="component" value="Unassembled WGS sequence"/>
</dbReference>
<evidence type="ECO:0000313" key="4">
    <source>
        <dbReference type="Proteomes" id="UP000242999"/>
    </source>
</evidence>
<accession>A0A1H6RPL5</accession>
<dbReference type="GO" id="GO:0016627">
    <property type="term" value="F:oxidoreductase activity, acting on the CH-CH group of donors"/>
    <property type="evidence" value="ECO:0007669"/>
    <property type="project" value="TreeGrafter"/>
</dbReference>
<name>A0A1H6RPL5_9GAMM</name>
<reference evidence="4" key="1">
    <citation type="submission" date="2016-10" db="EMBL/GenBank/DDBJ databases">
        <authorList>
            <person name="Varghese N."/>
            <person name="Submissions S."/>
        </authorList>
    </citation>
    <scope>NUCLEOTIDE SEQUENCE [LARGE SCALE GENOMIC DNA]</scope>
    <source>
        <strain evidence="4">DSM 7165</strain>
    </source>
</reference>
<dbReference type="PANTHER" id="PTHR35176">
    <property type="entry name" value="HEME OXYGENASE HI_0854-RELATED"/>
    <property type="match status" value="1"/>
</dbReference>
<dbReference type="Pfam" id="PF01243">
    <property type="entry name" value="PNPOx_N"/>
    <property type="match status" value="1"/>
</dbReference>
<dbReference type="PIRSF" id="PIRSF004633">
    <property type="entry name" value="UCP_PLP_oxd"/>
    <property type="match status" value="1"/>
</dbReference>
<keyword evidence="4" id="KW-1185">Reference proteome</keyword>
<feature type="domain" description="Pyridoxamine 5'-phosphate oxidase N-terminal" evidence="2">
    <location>
        <begin position="19"/>
        <end position="151"/>
    </location>
</feature>
<gene>
    <name evidence="3" type="ORF">SAMN05421831_104182</name>
</gene>
<dbReference type="GO" id="GO:0070967">
    <property type="term" value="F:coenzyme F420 binding"/>
    <property type="evidence" value="ECO:0007669"/>
    <property type="project" value="TreeGrafter"/>
</dbReference>
<dbReference type="OrthoDB" id="5345368at2"/>
<keyword evidence="1" id="KW-0560">Oxidoreductase</keyword>
<dbReference type="RefSeq" id="WP_093309052.1">
    <property type="nucleotide sequence ID" value="NZ_FNYH01000004.1"/>
</dbReference>
<dbReference type="STRING" id="64971.SAMN05421831_104182"/>
<dbReference type="InterPro" id="IPR011576">
    <property type="entry name" value="Pyridox_Oxase_N"/>
</dbReference>
<dbReference type="InterPro" id="IPR052019">
    <property type="entry name" value="F420H2_bilvrd_red/Heme_oxyg"/>
</dbReference>
<proteinExistence type="predicted"/>
<dbReference type="InterPro" id="IPR014419">
    <property type="entry name" value="HutZ"/>
</dbReference>
<dbReference type="AlphaFoldDB" id="A0A1H6RPL5"/>
<dbReference type="EMBL" id="FNYH01000004">
    <property type="protein sequence ID" value="SEI57701.1"/>
    <property type="molecule type" value="Genomic_DNA"/>
</dbReference>
<dbReference type="GO" id="GO:0005829">
    <property type="term" value="C:cytosol"/>
    <property type="evidence" value="ECO:0007669"/>
    <property type="project" value="TreeGrafter"/>
</dbReference>
<dbReference type="Gene3D" id="2.30.110.10">
    <property type="entry name" value="Electron Transport, Fmn-binding Protein, Chain A"/>
    <property type="match status" value="1"/>
</dbReference>
<evidence type="ECO:0000259" key="2">
    <source>
        <dbReference type="Pfam" id="PF01243"/>
    </source>
</evidence>
<dbReference type="InterPro" id="IPR012349">
    <property type="entry name" value="Split_barrel_FMN-bd"/>
</dbReference>
<dbReference type="SUPFAM" id="SSF50475">
    <property type="entry name" value="FMN-binding split barrel"/>
    <property type="match status" value="1"/>
</dbReference>
<dbReference type="PANTHER" id="PTHR35176:SF6">
    <property type="entry name" value="HEME OXYGENASE HI_0854-RELATED"/>
    <property type="match status" value="1"/>
</dbReference>
<protein>
    <recommendedName>
        <fullName evidence="2">Pyridoxamine 5'-phosphate oxidase N-terminal domain-containing protein</fullName>
    </recommendedName>
</protein>
<organism evidence="3 4">
    <name type="scientific">Allopseudospirillum japonicum</name>
    <dbReference type="NCBI Taxonomy" id="64971"/>
    <lineage>
        <taxon>Bacteria</taxon>
        <taxon>Pseudomonadati</taxon>
        <taxon>Pseudomonadota</taxon>
        <taxon>Gammaproteobacteria</taxon>
        <taxon>Oceanospirillales</taxon>
        <taxon>Oceanospirillaceae</taxon>
        <taxon>Allopseudospirillum</taxon>
    </lineage>
</organism>
<sequence>MEPTQTTTEMSKTPDDNLLDKVDSLLANVQSLQLATLGEGQLPWVSYTPFVAESRGCFYIFISELAQHTRNLLKSPHVSWMLIADESASKQIYARERLIYQGIATAIAQEDAVYGRQLDALRERHGTLVSMLRQLPDFYLFRLDAHQIHYVQGFGKAFDLQGSDWSKWQQNTGK</sequence>
<evidence type="ECO:0000313" key="3">
    <source>
        <dbReference type="EMBL" id="SEI57701.1"/>
    </source>
</evidence>
<evidence type="ECO:0000256" key="1">
    <source>
        <dbReference type="ARBA" id="ARBA00023002"/>
    </source>
</evidence>